<keyword evidence="4" id="KW-1185">Reference proteome</keyword>
<dbReference type="STRING" id="4555.K3XZE2"/>
<sequence length="205" mass="22892">MAVKNFKGSKTYILSKIKSFKAHERGSVLLEVHPSRPYVLSSLAHANLPHGNARVVCSIKLWDWERGWDCVQTFNTEDFPRQLKFNPNDQDTFVTFFETKGAEIWDYDTGTLVETLKEKNISTACSHPELPVLITGSMNGRVSLWSSSTFNLVGVLNCDLGTVYNVFGVKGSERIIIGHAHGIAVVEIGHMLESERPHESEGSEI</sequence>
<dbReference type="GO" id="GO:0006886">
    <property type="term" value="P:intracellular protein transport"/>
    <property type="evidence" value="ECO:0000318"/>
    <property type="project" value="GO_Central"/>
</dbReference>
<dbReference type="Proteomes" id="UP000004995">
    <property type="component" value="Unassembled WGS sequence"/>
</dbReference>
<dbReference type="HOGENOM" id="CLU_000288_57_31_1"/>
<organism evidence="3 4">
    <name type="scientific">Setaria italica</name>
    <name type="common">Foxtail millet</name>
    <name type="synonym">Panicum italicum</name>
    <dbReference type="NCBI Taxonomy" id="4555"/>
    <lineage>
        <taxon>Eukaryota</taxon>
        <taxon>Viridiplantae</taxon>
        <taxon>Streptophyta</taxon>
        <taxon>Embryophyta</taxon>
        <taxon>Tracheophyta</taxon>
        <taxon>Spermatophyta</taxon>
        <taxon>Magnoliopsida</taxon>
        <taxon>Liliopsida</taxon>
        <taxon>Poales</taxon>
        <taxon>Poaceae</taxon>
        <taxon>PACMAD clade</taxon>
        <taxon>Panicoideae</taxon>
        <taxon>Panicodae</taxon>
        <taxon>Paniceae</taxon>
        <taxon>Cenchrinae</taxon>
        <taxon>Setaria</taxon>
    </lineage>
</organism>
<keyword evidence="2" id="KW-0677">Repeat</keyword>
<dbReference type="InParanoid" id="K3XZE2"/>
<dbReference type="PANTHER" id="PTHR19876">
    <property type="entry name" value="COATOMER"/>
    <property type="match status" value="1"/>
</dbReference>
<dbReference type="EnsemblPlants" id="KQL10143">
    <property type="protein sequence ID" value="KQL10143"/>
    <property type="gene ID" value="SETIT_007303mg"/>
</dbReference>
<evidence type="ECO:0000313" key="4">
    <source>
        <dbReference type="Proteomes" id="UP000004995"/>
    </source>
</evidence>
<dbReference type="Gramene" id="KQL10143">
    <property type="protein sequence ID" value="KQL10143"/>
    <property type="gene ID" value="SETIT_007303mg"/>
</dbReference>
<name>K3XZE2_SETIT</name>
<proteinExistence type="predicted"/>
<dbReference type="GO" id="GO:0006891">
    <property type="term" value="P:intra-Golgi vesicle-mediated transport"/>
    <property type="evidence" value="ECO:0000318"/>
    <property type="project" value="GO_Central"/>
</dbReference>
<evidence type="ECO:0000256" key="1">
    <source>
        <dbReference type="ARBA" id="ARBA00022574"/>
    </source>
</evidence>
<dbReference type="PANTHER" id="PTHR19876:SF72">
    <property type="entry name" value="COATOMER WD ASSOCIATED REGION DOMAIN-CONTAINING PROTEIN"/>
    <property type="match status" value="1"/>
</dbReference>
<dbReference type="AlphaFoldDB" id="K3XZE2"/>
<dbReference type="InterPro" id="IPR036322">
    <property type="entry name" value="WD40_repeat_dom_sf"/>
</dbReference>
<dbReference type="SMART" id="SM00320">
    <property type="entry name" value="WD40"/>
    <property type="match status" value="2"/>
</dbReference>
<reference evidence="3" key="2">
    <citation type="submission" date="2018-08" db="UniProtKB">
        <authorList>
            <consortium name="EnsemblPlants"/>
        </authorList>
    </citation>
    <scope>IDENTIFICATION</scope>
    <source>
        <strain evidence="3">Yugu1</strain>
    </source>
</reference>
<dbReference type="GO" id="GO:0006888">
    <property type="term" value="P:endoplasmic reticulum to Golgi vesicle-mediated transport"/>
    <property type="evidence" value="ECO:0000318"/>
    <property type="project" value="GO_Central"/>
</dbReference>
<dbReference type="InterPro" id="IPR015943">
    <property type="entry name" value="WD40/YVTN_repeat-like_dom_sf"/>
</dbReference>
<dbReference type="GO" id="GO:0006890">
    <property type="term" value="P:retrograde vesicle-mediated transport, Golgi to endoplasmic reticulum"/>
    <property type="evidence" value="ECO:0000318"/>
    <property type="project" value="GO_Central"/>
</dbReference>
<reference evidence="4" key="1">
    <citation type="journal article" date="2012" name="Nat. Biotechnol.">
        <title>Reference genome sequence of the model plant Setaria.</title>
        <authorList>
            <person name="Bennetzen J.L."/>
            <person name="Schmutz J."/>
            <person name="Wang H."/>
            <person name="Percifield R."/>
            <person name="Hawkins J."/>
            <person name="Pontaroli A.C."/>
            <person name="Estep M."/>
            <person name="Feng L."/>
            <person name="Vaughn J.N."/>
            <person name="Grimwood J."/>
            <person name="Jenkins J."/>
            <person name="Barry K."/>
            <person name="Lindquist E."/>
            <person name="Hellsten U."/>
            <person name="Deshpande S."/>
            <person name="Wang X."/>
            <person name="Wu X."/>
            <person name="Mitros T."/>
            <person name="Triplett J."/>
            <person name="Yang X."/>
            <person name="Ye C.Y."/>
            <person name="Mauro-Herrera M."/>
            <person name="Wang L."/>
            <person name="Li P."/>
            <person name="Sharma M."/>
            <person name="Sharma R."/>
            <person name="Ronald P.C."/>
            <person name="Panaud O."/>
            <person name="Kellogg E.A."/>
            <person name="Brutnell T.P."/>
            <person name="Doust A.N."/>
            <person name="Tuskan G.A."/>
            <person name="Rokhsar D."/>
            <person name="Devos K.M."/>
        </authorList>
    </citation>
    <scope>NUCLEOTIDE SEQUENCE [LARGE SCALE GENOMIC DNA]</scope>
    <source>
        <strain evidence="4">cv. Yugu1</strain>
    </source>
</reference>
<dbReference type="GO" id="GO:0030126">
    <property type="term" value="C:COPI vesicle coat"/>
    <property type="evidence" value="ECO:0000318"/>
    <property type="project" value="GO_Central"/>
</dbReference>
<dbReference type="EMBL" id="AGNK02002329">
    <property type="status" value="NOT_ANNOTATED_CDS"/>
    <property type="molecule type" value="Genomic_DNA"/>
</dbReference>
<dbReference type="Gene3D" id="2.130.10.10">
    <property type="entry name" value="YVTN repeat-like/Quinoprotein amine dehydrogenase"/>
    <property type="match status" value="2"/>
</dbReference>
<dbReference type="eggNOG" id="KOG0276">
    <property type="taxonomic scope" value="Eukaryota"/>
</dbReference>
<evidence type="ECO:0008006" key="5">
    <source>
        <dbReference type="Google" id="ProtNLM"/>
    </source>
</evidence>
<evidence type="ECO:0000256" key="2">
    <source>
        <dbReference type="ARBA" id="ARBA00022737"/>
    </source>
</evidence>
<dbReference type="InterPro" id="IPR050844">
    <property type="entry name" value="Coatomer_complex_subunit"/>
</dbReference>
<dbReference type="InterPro" id="IPR001680">
    <property type="entry name" value="WD40_rpt"/>
</dbReference>
<dbReference type="OMA" id="CENWIVA"/>
<accession>K3XZE2</accession>
<protein>
    <recommendedName>
        <fullName evidence="5">Coatomer WD associated region domain-containing protein</fullName>
    </recommendedName>
</protein>
<dbReference type="SUPFAM" id="SSF50978">
    <property type="entry name" value="WD40 repeat-like"/>
    <property type="match status" value="1"/>
</dbReference>
<evidence type="ECO:0000313" key="3">
    <source>
        <dbReference type="EnsemblPlants" id="KQL10143"/>
    </source>
</evidence>
<keyword evidence="1" id="KW-0853">WD repeat</keyword>